<keyword evidence="3" id="KW-1185">Reference proteome</keyword>
<gene>
    <name evidence="2" type="ORF">B0680_05220</name>
</gene>
<dbReference type="RefSeq" id="WP_078254042.1">
    <property type="nucleotide sequence ID" value="NZ_MUYU01000012.1"/>
</dbReference>
<dbReference type="OrthoDB" id="9802771at2"/>
<dbReference type="STRING" id="470453.B0680_05220"/>
<dbReference type="InterPro" id="IPR005939">
    <property type="entry name" value="BLH_phosphatase-like"/>
</dbReference>
<dbReference type="Pfam" id="PF04273">
    <property type="entry name" value="BLH_phosphatase"/>
    <property type="match status" value="1"/>
</dbReference>
<dbReference type="Gene3D" id="3.90.190.10">
    <property type="entry name" value="Protein tyrosine phosphatase superfamily"/>
    <property type="match status" value="1"/>
</dbReference>
<dbReference type="Proteomes" id="UP000189800">
    <property type="component" value="Unassembled WGS sequence"/>
</dbReference>
<dbReference type="EMBL" id="MUYU01000012">
    <property type="protein sequence ID" value="OOS24185.1"/>
    <property type="molecule type" value="Genomic_DNA"/>
</dbReference>
<name>A0A1T0CPB6_9GAMM</name>
<accession>A0A1T0CPB6</accession>
<dbReference type="AlphaFoldDB" id="A0A1T0CPB6"/>
<organism evidence="2 3">
    <name type="scientific">Moraxella pluranimalium</name>
    <dbReference type="NCBI Taxonomy" id="470453"/>
    <lineage>
        <taxon>Bacteria</taxon>
        <taxon>Pseudomonadati</taxon>
        <taxon>Pseudomonadota</taxon>
        <taxon>Gammaproteobacteria</taxon>
        <taxon>Moraxellales</taxon>
        <taxon>Moraxellaceae</taxon>
        <taxon>Moraxella</taxon>
    </lineage>
</organism>
<evidence type="ECO:0000313" key="2">
    <source>
        <dbReference type="EMBL" id="OOS24185.1"/>
    </source>
</evidence>
<feature type="domain" description="Beta-lactamase hydrolase-like protein phosphatase-like" evidence="1">
    <location>
        <begin position="4"/>
        <end position="101"/>
    </location>
</feature>
<dbReference type="InterPro" id="IPR029021">
    <property type="entry name" value="Prot-tyrosine_phosphatase-like"/>
</dbReference>
<protein>
    <recommendedName>
        <fullName evidence="1">Beta-lactamase hydrolase-like protein phosphatase-like domain-containing protein</fullName>
    </recommendedName>
</protein>
<comment type="caution">
    <text evidence="2">The sequence shown here is derived from an EMBL/GenBank/DDBJ whole genome shotgun (WGS) entry which is preliminary data.</text>
</comment>
<reference evidence="2 3" key="1">
    <citation type="submission" date="2017-02" db="EMBL/GenBank/DDBJ databases">
        <title>Draft genome sequence of Moraxella pluranimalium CCUG 54913T type strain.</title>
        <authorList>
            <person name="Salva-Serra F."/>
            <person name="Engstrom-Jakobsson H."/>
            <person name="Thorell K."/>
            <person name="Jaen-Luchoro D."/>
            <person name="Gonzales-Siles L."/>
            <person name="Karlsson R."/>
            <person name="Yazdan S."/>
            <person name="Boulund F."/>
            <person name="Johnning A."/>
            <person name="Engstrand L."/>
            <person name="Kristiansson E."/>
            <person name="Moore E."/>
        </authorList>
    </citation>
    <scope>NUCLEOTIDE SEQUENCE [LARGE SCALE GENOMIC DNA]</scope>
    <source>
        <strain evidence="2 3">CCUG 54913</strain>
    </source>
</reference>
<dbReference type="GO" id="GO:0016787">
    <property type="term" value="F:hydrolase activity"/>
    <property type="evidence" value="ECO:0007669"/>
    <property type="project" value="InterPro"/>
</dbReference>
<evidence type="ECO:0000313" key="3">
    <source>
        <dbReference type="Proteomes" id="UP000189800"/>
    </source>
</evidence>
<proteinExistence type="predicted"/>
<sequence>MHSSITLYKQIHPCQCQTLAKLGFKSLVNLRFDDESEHQPTSQSIQDSARMAGLDYHHLPIDGSECVDKAKVASFAKLINELPKPVMVFCNSGSRAKRLYQCALISGLI</sequence>
<dbReference type="SUPFAM" id="SSF52799">
    <property type="entry name" value="(Phosphotyrosine protein) phosphatases II"/>
    <property type="match status" value="1"/>
</dbReference>
<evidence type="ECO:0000259" key="1">
    <source>
        <dbReference type="Pfam" id="PF04273"/>
    </source>
</evidence>